<proteinExistence type="predicted"/>
<dbReference type="SUPFAM" id="SSF52266">
    <property type="entry name" value="SGNH hydrolase"/>
    <property type="match status" value="1"/>
</dbReference>
<evidence type="ECO:0000313" key="4">
    <source>
        <dbReference type="Proteomes" id="UP001165122"/>
    </source>
</evidence>
<feature type="signal peptide" evidence="1">
    <location>
        <begin position="1"/>
        <end position="25"/>
    </location>
</feature>
<protein>
    <recommendedName>
        <fullName evidence="2">SGNH hydrolase-type esterase domain-containing protein</fullName>
    </recommendedName>
</protein>
<comment type="caution">
    <text evidence="3">The sequence shown here is derived from an EMBL/GenBank/DDBJ whole genome shotgun (WGS) entry which is preliminary data.</text>
</comment>
<dbReference type="InterPro" id="IPR051532">
    <property type="entry name" value="Ester_Hydrolysis_Enzymes"/>
</dbReference>
<dbReference type="Pfam" id="PF13472">
    <property type="entry name" value="Lipase_GDSL_2"/>
    <property type="match status" value="1"/>
</dbReference>
<dbReference type="InterPro" id="IPR036514">
    <property type="entry name" value="SGNH_hydro_sf"/>
</dbReference>
<feature type="chain" id="PRO_5040931788" description="SGNH hydrolase-type esterase domain-containing protein" evidence="1">
    <location>
        <begin position="26"/>
        <end position="298"/>
    </location>
</feature>
<keyword evidence="4" id="KW-1185">Reference proteome</keyword>
<feature type="domain" description="SGNH hydrolase-type esterase" evidence="2">
    <location>
        <begin position="103"/>
        <end position="285"/>
    </location>
</feature>
<gene>
    <name evidence="3" type="ORF">TrLO_g6651</name>
</gene>
<evidence type="ECO:0000313" key="3">
    <source>
        <dbReference type="EMBL" id="GMH66540.1"/>
    </source>
</evidence>
<dbReference type="PANTHER" id="PTHR30383">
    <property type="entry name" value="THIOESTERASE 1/PROTEASE 1/LYSOPHOSPHOLIPASE L1"/>
    <property type="match status" value="1"/>
</dbReference>
<dbReference type="PANTHER" id="PTHR30383:SF32">
    <property type="entry name" value="SGNH-HYDROLASE"/>
    <property type="match status" value="1"/>
</dbReference>
<organism evidence="3 4">
    <name type="scientific">Triparma laevis f. longispina</name>
    <dbReference type="NCBI Taxonomy" id="1714387"/>
    <lineage>
        <taxon>Eukaryota</taxon>
        <taxon>Sar</taxon>
        <taxon>Stramenopiles</taxon>
        <taxon>Ochrophyta</taxon>
        <taxon>Bolidophyceae</taxon>
        <taxon>Parmales</taxon>
        <taxon>Triparmaceae</taxon>
        <taxon>Triparma</taxon>
    </lineage>
</organism>
<dbReference type="AlphaFoldDB" id="A0A9W7AAR7"/>
<dbReference type="GO" id="GO:0004622">
    <property type="term" value="F:phosphatidylcholine lysophospholipase activity"/>
    <property type="evidence" value="ECO:0007669"/>
    <property type="project" value="TreeGrafter"/>
</dbReference>
<sequence>MNQYFVGVISCLFVLLIILITFAPAENGIVESVTVHSRGGGDDYGTPLCSKDGGCRESSTEPTPRTVFSVRSPQQMAQWIKTQNHNRRKAEAVFRKSSVDVLFLGDSITEYLTGTSLGQACCDDQKRSFDKAWVGSNVLALGLSGDQTQHLLWRISGEGGELNVGEATTIKRVVINIGTNNLGVGMTPSMAADGVVKVVETVTKLLPNAEVWVEQIFPRGRLQQSVASANARIRNHINSRMPSSVRISTCGKYFVNAEVKHESEASWTVDRAYLPDELHPNGPGVKLWMDCLKSDMNI</sequence>
<dbReference type="OrthoDB" id="505607at2759"/>
<reference evidence="4" key="1">
    <citation type="journal article" date="2023" name="Commun. Biol.">
        <title>Genome analysis of Parmales, the sister group of diatoms, reveals the evolutionary specialization of diatoms from phago-mixotrophs to photoautotrophs.</title>
        <authorList>
            <person name="Ban H."/>
            <person name="Sato S."/>
            <person name="Yoshikawa S."/>
            <person name="Yamada K."/>
            <person name="Nakamura Y."/>
            <person name="Ichinomiya M."/>
            <person name="Sato N."/>
            <person name="Blanc-Mathieu R."/>
            <person name="Endo H."/>
            <person name="Kuwata A."/>
            <person name="Ogata H."/>
        </authorList>
    </citation>
    <scope>NUCLEOTIDE SEQUENCE [LARGE SCALE GENOMIC DNA]</scope>
    <source>
        <strain evidence="4">NIES 3700</strain>
    </source>
</reference>
<dbReference type="InterPro" id="IPR013830">
    <property type="entry name" value="SGNH_hydro"/>
</dbReference>
<evidence type="ECO:0000259" key="2">
    <source>
        <dbReference type="Pfam" id="PF13472"/>
    </source>
</evidence>
<name>A0A9W7AAR7_9STRA</name>
<evidence type="ECO:0000256" key="1">
    <source>
        <dbReference type="SAM" id="SignalP"/>
    </source>
</evidence>
<dbReference type="EMBL" id="BRXW01000562">
    <property type="protein sequence ID" value="GMH66540.1"/>
    <property type="molecule type" value="Genomic_DNA"/>
</dbReference>
<dbReference type="Proteomes" id="UP001165122">
    <property type="component" value="Unassembled WGS sequence"/>
</dbReference>
<keyword evidence="1" id="KW-0732">Signal</keyword>
<dbReference type="Gene3D" id="3.40.50.1110">
    <property type="entry name" value="SGNH hydrolase"/>
    <property type="match status" value="1"/>
</dbReference>
<accession>A0A9W7AAR7</accession>